<keyword evidence="2" id="KW-0560">Oxidoreductase</keyword>
<dbReference type="InterPro" id="IPR022137">
    <property type="entry name" value="Znf_prot_DUF3669"/>
</dbReference>
<evidence type="ECO:0000313" key="6">
    <source>
        <dbReference type="Proteomes" id="UP000800041"/>
    </source>
</evidence>
<dbReference type="PANTHER" id="PTHR24321:SF8">
    <property type="entry name" value="ESTRADIOL 17-BETA-DEHYDROGENASE 8-RELATED"/>
    <property type="match status" value="1"/>
</dbReference>
<accession>A0A6G1H0F0</accession>
<dbReference type="InterPro" id="IPR036291">
    <property type="entry name" value="NAD(P)-bd_dom_sf"/>
</dbReference>
<dbReference type="PRINTS" id="PR00081">
    <property type="entry name" value="GDHRDH"/>
</dbReference>
<dbReference type="AlphaFoldDB" id="A0A6G1H0F0"/>
<dbReference type="InterPro" id="IPR002347">
    <property type="entry name" value="SDR_fam"/>
</dbReference>
<dbReference type="PANTHER" id="PTHR24321">
    <property type="entry name" value="DEHYDROGENASES, SHORT CHAIN"/>
    <property type="match status" value="1"/>
</dbReference>
<dbReference type="Pfam" id="PF12417">
    <property type="entry name" value="DUF3669"/>
    <property type="match status" value="1"/>
</dbReference>
<dbReference type="CDD" id="cd05233">
    <property type="entry name" value="SDR_c"/>
    <property type="match status" value="1"/>
</dbReference>
<evidence type="ECO:0000256" key="3">
    <source>
        <dbReference type="SAM" id="MobiDB-lite"/>
    </source>
</evidence>
<protein>
    <submittedName>
        <fullName evidence="5">NAD(P)-binding protein</fullName>
    </submittedName>
</protein>
<dbReference type="GO" id="GO:0016491">
    <property type="term" value="F:oxidoreductase activity"/>
    <property type="evidence" value="ECO:0007669"/>
    <property type="project" value="UniProtKB-KW"/>
</dbReference>
<dbReference type="EMBL" id="ML977156">
    <property type="protein sequence ID" value="KAF1986500.1"/>
    <property type="molecule type" value="Genomic_DNA"/>
</dbReference>
<dbReference type="Pfam" id="PF13561">
    <property type="entry name" value="adh_short_C2"/>
    <property type="match status" value="1"/>
</dbReference>
<proteinExistence type="inferred from homology"/>
<sequence length="749" mass="81986">MPSPFKIIGPNSHSLRNDYKLTHSLHTSALRYRHLLESKITPPIPRICDVRAFFPSSSPWLEETSSKLPKRHRGPGAVFELRRIPPVPRKEREVLVEMFFPEQLRRKVMEDEENEDCLIRIYLGERAAASDLEECDVEDGTSRKKKRVRGKVEKGCLRNFPLYLDQVEGFLSAAGLEGMTMQSLARSMALGLALCHWGAGNDAMDAEFVLGGSLGSDGPASDTETGNDPALGGIGEEDSTTEKRFGSPSLKGLEMWLLDFDKASSFQTYLGQESEGQTVRTPEHIREKLIPAVVGNDPYYPRPGRKGDEALWAVFKRAYLRGSRAILEERCKKGIKSSALREEVDGVMELPGIFIKEWETLAEEDDGKGEMGEDIVLGSSSGFAGIAILNPERVIVIEKSLRKRAKHLEISRASALNTSRCIVANIKHPLPACSCLMRNVTQDTNDCNCFHDSPCRTSARLRSAQKKATMDLSLGLEGTHVLVTGGAGHIGSVVISAFIAAGARVSSFDVAHPPNAPVQPGLVNPFEFHADITSEESLDTAWDRAVEKNGVIQCCVALAALDLSVLDHHESITTMSVEQFRRTLDVNVTGTFLVAREWLRGLQGVKHASARQTPKLRNLSLIIVGSESGTFGERTNPDYATSKSAVQGGLLKSLMADAPRVWPGARVNAIAPGPVDTLRFQKECQENPAQLYMDAQATVALGEPVAMDVVARSIVYLASERWSGNVHGQVLSVDSGKQGKVMWSTDECS</sequence>
<dbReference type="OrthoDB" id="10253736at2759"/>
<reference evidence="5" key="1">
    <citation type="journal article" date="2020" name="Stud. Mycol.">
        <title>101 Dothideomycetes genomes: a test case for predicting lifestyles and emergence of pathogens.</title>
        <authorList>
            <person name="Haridas S."/>
            <person name="Albert R."/>
            <person name="Binder M."/>
            <person name="Bloem J."/>
            <person name="Labutti K."/>
            <person name="Salamov A."/>
            <person name="Andreopoulos B."/>
            <person name="Baker S."/>
            <person name="Barry K."/>
            <person name="Bills G."/>
            <person name="Bluhm B."/>
            <person name="Cannon C."/>
            <person name="Castanera R."/>
            <person name="Culley D."/>
            <person name="Daum C."/>
            <person name="Ezra D."/>
            <person name="Gonzalez J."/>
            <person name="Henrissat B."/>
            <person name="Kuo A."/>
            <person name="Liang C."/>
            <person name="Lipzen A."/>
            <person name="Lutzoni F."/>
            <person name="Magnuson J."/>
            <person name="Mondo S."/>
            <person name="Nolan M."/>
            <person name="Ohm R."/>
            <person name="Pangilinan J."/>
            <person name="Park H.-J."/>
            <person name="Ramirez L."/>
            <person name="Alfaro M."/>
            <person name="Sun H."/>
            <person name="Tritt A."/>
            <person name="Yoshinaga Y."/>
            <person name="Zwiers L.-H."/>
            <person name="Turgeon B."/>
            <person name="Goodwin S."/>
            <person name="Spatafora J."/>
            <person name="Crous P."/>
            <person name="Grigoriev I."/>
        </authorList>
    </citation>
    <scope>NUCLEOTIDE SEQUENCE</scope>
    <source>
        <strain evidence="5">CBS 113979</strain>
    </source>
</reference>
<dbReference type="Proteomes" id="UP000800041">
    <property type="component" value="Unassembled WGS sequence"/>
</dbReference>
<evidence type="ECO:0000259" key="4">
    <source>
        <dbReference type="Pfam" id="PF12417"/>
    </source>
</evidence>
<feature type="domain" description="DUF3669" evidence="4">
    <location>
        <begin position="255"/>
        <end position="329"/>
    </location>
</feature>
<evidence type="ECO:0000256" key="1">
    <source>
        <dbReference type="ARBA" id="ARBA00006484"/>
    </source>
</evidence>
<evidence type="ECO:0000256" key="2">
    <source>
        <dbReference type="ARBA" id="ARBA00023002"/>
    </source>
</evidence>
<name>A0A6G1H0F0_9PEZI</name>
<dbReference type="SUPFAM" id="SSF51735">
    <property type="entry name" value="NAD(P)-binding Rossmann-fold domains"/>
    <property type="match status" value="1"/>
</dbReference>
<dbReference type="Gene3D" id="3.40.50.720">
    <property type="entry name" value="NAD(P)-binding Rossmann-like Domain"/>
    <property type="match status" value="1"/>
</dbReference>
<comment type="similarity">
    <text evidence="1">Belongs to the short-chain dehydrogenases/reductases (SDR) family.</text>
</comment>
<gene>
    <name evidence="5" type="ORF">K402DRAFT_420982</name>
</gene>
<feature type="region of interest" description="Disordered" evidence="3">
    <location>
        <begin position="215"/>
        <end position="244"/>
    </location>
</feature>
<organism evidence="5 6">
    <name type="scientific">Aulographum hederae CBS 113979</name>
    <dbReference type="NCBI Taxonomy" id="1176131"/>
    <lineage>
        <taxon>Eukaryota</taxon>
        <taxon>Fungi</taxon>
        <taxon>Dikarya</taxon>
        <taxon>Ascomycota</taxon>
        <taxon>Pezizomycotina</taxon>
        <taxon>Dothideomycetes</taxon>
        <taxon>Pleosporomycetidae</taxon>
        <taxon>Aulographales</taxon>
        <taxon>Aulographaceae</taxon>
    </lineage>
</organism>
<evidence type="ECO:0000313" key="5">
    <source>
        <dbReference type="EMBL" id="KAF1986500.1"/>
    </source>
</evidence>
<keyword evidence="6" id="KW-1185">Reference proteome</keyword>